<protein>
    <recommendedName>
        <fullName evidence="6">DUF5117 domain-containing protein</fullName>
    </recommendedName>
</protein>
<dbReference type="InterPro" id="IPR024079">
    <property type="entry name" value="MetalloPept_cat_dom_sf"/>
</dbReference>
<reference evidence="4 5" key="1">
    <citation type="submission" date="2020-07" db="EMBL/GenBank/DDBJ databases">
        <title>Genomic Encyclopedia of Type Strains, Phase IV (KMG-V): Genome sequencing to study the core and pangenomes of soil and plant-associated prokaryotes.</title>
        <authorList>
            <person name="Whitman W."/>
        </authorList>
    </citation>
    <scope>NUCLEOTIDE SEQUENCE [LARGE SCALE GENOMIC DNA]</scope>
    <source>
        <strain evidence="4 5">M8UP30</strain>
    </source>
</reference>
<dbReference type="Proteomes" id="UP000534186">
    <property type="component" value="Unassembled WGS sequence"/>
</dbReference>
<evidence type="ECO:0000259" key="2">
    <source>
        <dbReference type="Pfam" id="PF16313"/>
    </source>
</evidence>
<dbReference type="SUPFAM" id="SSF55486">
    <property type="entry name" value="Metalloproteases ('zincins'), catalytic domain"/>
    <property type="match status" value="1"/>
</dbReference>
<organism evidence="4 5">
    <name type="scientific">Tunturiibacter lichenicola</name>
    <dbReference type="NCBI Taxonomy" id="2051959"/>
    <lineage>
        <taxon>Bacteria</taxon>
        <taxon>Pseudomonadati</taxon>
        <taxon>Acidobacteriota</taxon>
        <taxon>Terriglobia</taxon>
        <taxon>Terriglobales</taxon>
        <taxon>Acidobacteriaceae</taxon>
        <taxon>Tunturiibacter</taxon>
    </lineage>
</organism>
<dbReference type="PANTHER" id="PTHR38478:SF1">
    <property type="entry name" value="ZINC DEPENDENT METALLOPROTEASE DOMAIN LIPOPROTEIN"/>
    <property type="match status" value="1"/>
</dbReference>
<gene>
    <name evidence="4" type="ORF">HDF12_003304</name>
</gene>
<evidence type="ECO:0000313" key="4">
    <source>
        <dbReference type="EMBL" id="NYF52905.1"/>
    </source>
</evidence>
<dbReference type="GO" id="GO:0008237">
    <property type="term" value="F:metallopeptidase activity"/>
    <property type="evidence" value="ECO:0007669"/>
    <property type="project" value="InterPro"/>
</dbReference>
<sequence>MPKRMTLALLAISPTLYATLPVTISAQTIAAKTTGMKHLDGYLPLDWDAKAGKLYLEIPHLDANGHSPDLLYTHSLPYGTGSNDLGLDRGQISEGRILHFERTGPKLLLVEPNQHFRSTSTDPLEQLAVRQSFPESILYGFKVEAEDPNGAVLIDATDFYLRDAHGVAETLTTTKQGTYKLDPTRSTIALDATKAFPKNTEVESILTFTTDDPSKGEFVANVTPDPHALTLREHQSFIELPGPGFTPRRFDPRAGYFPTSYRDYAAPLGAPLDQDFIIRHRLLKKDPACTHACEAVTPIQYYVDRGAAEPIRTALLEGARWWDQAFQAAGWAKGTFRVDILPADADPMDIRYNIIQWVHRYTRGWSYGSAVVDPRTGEIIKGNVTLGSLRSRQDYLIAEALLSPYREFERGPGFTPIPGAPLGTWNRTTANPQKNPETDPMLQMALARTRQLAAHETGHTLGLAHNFAASSFPHTPEESVSVMDYPHPYIMLNKEGIPTLAQTYGVNIGIWDKVAIDYGYREFDAAGKPTEDPAALNAILEASEKTGLLYITDEDARPLGEAHPHAHLWDNGTNPADELDRILTIRTAALARFNEDAITTGTPMAQLEDTLVPLYLLHRYQTEAAIKEIGGLDYRYNLRGDNQPAPEIVPSAEQKKALTAVLKTLSPETLTLPESLLKILPPRPPGLPRTRESFPSETGLTFDPVATAESAADLTLNVLLNPARASRLVQYHMRLAGAPSLRGVLEAISKTTAERPEGGHTMSSEVERAVEFRALEAMLSLAVNPQASTQARAIARSHLNDLLKQWTTAAPLPDTAEAIHRAALIDRINDFNRDPAKFIPAKPIEAPPGMPIGTADDL</sequence>
<dbReference type="PANTHER" id="PTHR38478">
    <property type="entry name" value="PEPTIDASE M1A AND M12B"/>
    <property type="match status" value="1"/>
</dbReference>
<dbReference type="Pfam" id="PF16313">
    <property type="entry name" value="DUF4953"/>
    <property type="match status" value="1"/>
</dbReference>
<dbReference type="InterPro" id="IPR033413">
    <property type="entry name" value="DUF5117"/>
</dbReference>
<dbReference type="CDD" id="cd04276">
    <property type="entry name" value="ZnMc_MMP_like_2"/>
    <property type="match status" value="1"/>
</dbReference>
<dbReference type="Gene3D" id="3.40.390.10">
    <property type="entry name" value="Collagenase (Catalytic Domain)"/>
    <property type="match status" value="1"/>
</dbReference>
<feature type="domain" description="DUF5117" evidence="3">
    <location>
        <begin position="90"/>
        <end position="285"/>
    </location>
</feature>
<accession>A0A7Y9TB96</accession>
<evidence type="ECO:0008006" key="6">
    <source>
        <dbReference type="Google" id="ProtNLM"/>
    </source>
</evidence>
<name>A0A7Y9TB96_9BACT</name>
<evidence type="ECO:0000256" key="1">
    <source>
        <dbReference type="SAM" id="SignalP"/>
    </source>
</evidence>
<proteinExistence type="predicted"/>
<dbReference type="InterPro" id="IPR034032">
    <property type="entry name" value="Zn_MMP-like_bac"/>
</dbReference>
<feature type="domain" description="EcxA zinc-binding" evidence="2">
    <location>
        <begin position="440"/>
        <end position="754"/>
    </location>
</feature>
<keyword evidence="1" id="KW-0732">Signal</keyword>
<dbReference type="Pfam" id="PF17148">
    <property type="entry name" value="DUF5117"/>
    <property type="match status" value="1"/>
</dbReference>
<feature type="chain" id="PRO_5030818073" description="DUF5117 domain-containing protein" evidence="1">
    <location>
        <begin position="19"/>
        <end position="858"/>
    </location>
</feature>
<dbReference type="InterPro" id="IPR032534">
    <property type="entry name" value="EcxA_zinc-bd"/>
</dbReference>
<comment type="caution">
    <text evidence="4">The sequence shown here is derived from an EMBL/GenBank/DDBJ whole genome shotgun (WGS) entry which is preliminary data.</text>
</comment>
<dbReference type="AlphaFoldDB" id="A0A7Y9TB96"/>
<evidence type="ECO:0000259" key="3">
    <source>
        <dbReference type="Pfam" id="PF17148"/>
    </source>
</evidence>
<evidence type="ECO:0000313" key="5">
    <source>
        <dbReference type="Proteomes" id="UP000534186"/>
    </source>
</evidence>
<feature type="signal peptide" evidence="1">
    <location>
        <begin position="1"/>
        <end position="18"/>
    </location>
</feature>
<dbReference type="EMBL" id="JACCCV010000002">
    <property type="protein sequence ID" value="NYF52905.1"/>
    <property type="molecule type" value="Genomic_DNA"/>
</dbReference>